<dbReference type="PANTHER" id="PTHR10357">
    <property type="entry name" value="ALPHA-AMYLASE FAMILY MEMBER"/>
    <property type="match status" value="1"/>
</dbReference>
<dbReference type="GO" id="GO:0005987">
    <property type="term" value="P:sucrose catabolic process"/>
    <property type="evidence" value="ECO:0007669"/>
    <property type="project" value="TreeGrafter"/>
</dbReference>
<sequence>MTNIRFDRIEDYRDVATLNGYQQVKNKGGDLKAFLITAKRTARDNCRTPFQWDATTNAGFTTGTSWLKINPNYQQVNAAAQEKDPNSVLNYFRRATAVRRQHKALIYGQYELLDEANPHIYAYTAPWIRKKCWWCLTSPRRSAAGRFPTT</sequence>
<evidence type="ECO:0000313" key="2">
    <source>
        <dbReference type="EMBL" id="SMB99335.1"/>
    </source>
</evidence>
<dbReference type="RefSeq" id="WP_084447211.1">
    <property type="nucleotide sequence ID" value="NZ_FWWW01000091.1"/>
</dbReference>
<evidence type="ECO:0000259" key="1">
    <source>
        <dbReference type="Pfam" id="PF00128"/>
    </source>
</evidence>
<dbReference type="OrthoDB" id="9806009at2"/>
<keyword evidence="3" id="KW-1185">Reference proteome</keyword>
<dbReference type="GO" id="GO:0004574">
    <property type="term" value="F:oligo-1,6-glucosidase activity"/>
    <property type="evidence" value="ECO:0007669"/>
    <property type="project" value="TreeGrafter"/>
</dbReference>
<dbReference type="Proteomes" id="UP000192266">
    <property type="component" value="Unassembled WGS sequence"/>
</dbReference>
<dbReference type="GO" id="GO:0000025">
    <property type="term" value="P:maltose catabolic process"/>
    <property type="evidence" value="ECO:0007669"/>
    <property type="project" value="TreeGrafter"/>
</dbReference>
<evidence type="ECO:0000313" key="3">
    <source>
        <dbReference type="Proteomes" id="UP000192266"/>
    </source>
</evidence>
<organism evidence="2 3">
    <name type="scientific">Hymenobacter roseosalivarius DSM 11622</name>
    <dbReference type="NCBI Taxonomy" id="645990"/>
    <lineage>
        <taxon>Bacteria</taxon>
        <taxon>Pseudomonadati</taxon>
        <taxon>Bacteroidota</taxon>
        <taxon>Cytophagia</taxon>
        <taxon>Cytophagales</taxon>
        <taxon>Hymenobacteraceae</taxon>
        <taxon>Hymenobacter</taxon>
    </lineage>
</organism>
<dbReference type="STRING" id="645990.SAMN00120144_0138"/>
<dbReference type="Gene3D" id="3.20.20.80">
    <property type="entry name" value="Glycosidases"/>
    <property type="match status" value="1"/>
</dbReference>
<dbReference type="GO" id="GO:0033934">
    <property type="term" value="F:glucan 1,4-alpha-maltotriohydrolase activity"/>
    <property type="evidence" value="ECO:0007669"/>
    <property type="project" value="TreeGrafter"/>
</dbReference>
<dbReference type="GO" id="GO:0004575">
    <property type="term" value="F:sucrose alpha-glucosidase activity"/>
    <property type="evidence" value="ECO:0007669"/>
    <property type="project" value="TreeGrafter"/>
</dbReference>
<dbReference type="InterPro" id="IPR017853">
    <property type="entry name" value="GH"/>
</dbReference>
<dbReference type="AlphaFoldDB" id="A0A1W1W143"/>
<gene>
    <name evidence="2" type="ORF">SAMN00120144_0138</name>
</gene>
<reference evidence="2 3" key="1">
    <citation type="submission" date="2017-04" db="EMBL/GenBank/DDBJ databases">
        <authorList>
            <person name="Afonso C.L."/>
            <person name="Miller P.J."/>
            <person name="Scott M.A."/>
            <person name="Spackman E."/>
            <person name="Goraichik I."/>
            <person name="Dimitrov K.M."/>
            <person name="Suarez D.L."/>
            <person name="Swayne D.E."/>
        </authorList>
    </citation>
    <scope>NUCLEOTIDE SEQUENCE [LARGE SCALE GENOMIC DNA]</scope>
    <source>
        <strain evidence="2 3">DSM 11622</strain>
    </source>
</reference>
<proteinExistence type="predicted"/>
<name>A0A1W1W143_9BACT</name>
<dbReference type="GO" id="GO:0004556">
    <property type="term" value="F:alpha-amylase activity"/>
    <property type="evidence" value="ECO:0007669"/>
    <property type="project" value="TreeGrafter"/>
</dbReference>
<accession>A0A1W1W143</accession>
<dbReference type="PANTHER" id="PTHR10357:SF179">
    <property type="entry name" value="NEUTRAL AND BASIC AMINO ACID TRANSPORT PROTEIN RBAT"/>
    <property type="match status" value="1"/>
</dbReference>
<dbReference type="EMBL" id="FWWW01000091">
    <property type="protein sequence ID" value="SMB99335.1"/>
    <property type="molecule type" value="Genomic_DNA"/>
</dbReference>
<dbReference type="InterPro" id="IPR006047">
    <property type="entry name" value="GH13_cat_dom"/>
</dbReference>
<feature type="domain" description="Glycosyl hydrolase family 13 catalytic" evidence="1">
    <location>
        <begin position="20"/>
        <end position="108"/>
    </location>
</feature>
<dbReference type="SUPFAM" id="SSF51445">
    <property type="entry name" value="(Trans)glycosidases"/>
    <property type="match status" value="1"/>
</dbReference>
<dbReference type="Pfam" id="PF00128">
    <property type="entry name" value="Alpha-amylase"/>
    <property type="match status" value="1"/>
</dbReference>
<protein>
    <submittedName>
        <fullName evidence="2">Alpha-D-1,4-glucosidase</fullName>
    </submittedName>
</protein>